<dbReference type="Gene3D" id="2.60.40.4060">
    <property type="entry name" value="Reeler domain"/>
    <property type="match status" value="1"/>
</dbReference>
<dbReference type="STRING" id="44941.A0A397VXY3"/>
<dbReference type="InterPro" id="IPR051237">
    <property type="entry name" value="Ferric-chelate_Red/DefProt"/>
</dbReference>
<feature type="chain" id="PRO_5017222480" description="Reelin domain-containing protein" evidence="3">
    <location>
        <begin position="24"/>
        <end position="232"/>
    </location>
</feature>
<evidence type="ECO:0000313" key="5">
    <source>
        <dbReference type="EMBL" id="RIB26642.1"/>
    </source>
</evidence>
<dbReference type="Proteomes" id="UP000266673">
    <property type="component" value="Unassembled WGS sequence"/>
</dbReference>
<feature type="signal peptide" evidence="3">
    <location>
        <begin position="1"/>
        <end position="23"/>
    </location>
</feature>
<organism evidence="5 6">
    <name type="scientific">Gigaspora rosea</name>
    <dbReference type="NCBI Taxonomy" id="44941"/>
    <lineage>
        <taxon>Eukaryota</taxon>
        <taxon>Fungi</taxon>
        <taxon>Fungi incertae sedis</taxon>
        <taxon>Mucoromycota</taxon>
        <taxon>Glomeromycotina</taxon>
        <taxon>Glomeromycetes</taxon>
        <taxon>Diversisporales</taxon>
        <taxon>Gigasporaceae</taxon>
        <taxon>Gigaspora</taxon>
    </lineage>
</organism>
<keyword evidence="2" id="KW-1133">Transmembrane helix</keyword>
<dbReference type="OrthoDB" id="2404727at2759"/>
<accession>A0A397VXY3</accession>
<keyword evidence="2" id="KW-0812">Transmembrane</keyword>
<dbReference type="InterPro" id="IPR042307">
    <property type="entry name" value="Reeler_sf"/>
</dbReference>
<evidence type="ECO:0000259" key="4">
    <source>
        <dbReference type="Pfam" id="PF02014"/>
    </source>
</evidence>
<evidence type="ECO:0000313" key="6">
    <source>
        <dbReference type="Proteomes" id="UP000266673"/>
    </source>
</evidence>
<dbReference type="PANTHER" id="PTHR45828:SF36">
    <property type="entry name" value="REELIN DOMAIN-CONTAINING PROTEIN"/>
    <property type="match status" value="1"/>
</dbReference>
<evidence type="ECO:0000256" key="2">
    <source>
        <dbReference type="SAM" id="Phobius"/>
    </source>
</evidence>
<sequence>MANLFVKISLFLLVITIPFYVSAFPTGAGTCDVDAMATQGHGQSSAQGFSTGGGYAITTTKSGQQISISITGGKSVEGVLIYTLDSKGSRIGTFTVPSGYQTKSCTGSSGSTLTHTNQNLKNMPINFMWAPPSGSSGNVTVRAIVVQNFANWLKLQDVSFDPSSGTSSVSNVTIPQSGSTGSDGSDGGIGSWFKNYLLFVILMIIVIILYIVSSVTETMLRNQRAKAKNYRN</sequence>
<name>A0A397VXY3_9GLOM</name>
<reference evidence="5 6" key="1">
    <citation type="submission" date="2018-06" db="EMBL/GenBank/DDBJ databases">
        <title>Comparative genomics reveals the genomic features of Rhizophagus irregularis, R. cerebriforme, R. diaphanum and Gigaspora rosea, and their symbiotic lifestyle signature.</title>
        <authorList>
            <person name="Morin E."/>
            <person name="San Clemente H."/>
            <person name="Chen E.C.H."/>
            <person name="De La Providencia I."/>
            <person name="Hainaut M."/>
            <person name="Kuo A."/>
            <person name="Kohler A."/>
            <person name="Murat C."/>
            <person name="Tang N."/>
            <person name="Roy S."/>
            <person name="Loubradou J."/>
            <person name="Henrissat B."/>
            <person name="Grigoriev I.V."/>
            <person name="Corradi N."/>
            <person name="Roux C."/>
            <person name="Martin F.M."/>
        </authorList>
    </citation>
    <scope>NUCLEOTIDE SEQUENCE [LARGE SCALE GENOMIC DNA]</scope>
    <source>
        <strain evidence="5 6">DAOM 194757</strain>
    </source>
</reference>
<feature type="region of interest" description="Disordered" evidence="1">
    <location>
        <begin position="162"/>
        <end position="184"/>
    </location>
</feature>
<keyword evidence="3" id="KW-0732">Signal</keyword>
<dbReference type="EMBL" id="QKWP01000129">
    <property type="protein sequence ID" value="RIB26642.1"/>
    <property type="molecule type" value="Genomic_DNA"/>
</dbReference>
<feature type="compositionally biased region" description="Polar residues" evidence="1">
    <location>
        <begin position="162"/>
        <end position="176"/>
    </location>
</feature>
<evidence type="ECO:0000256" key="1">
    <source>
        <dbReference type="SAM" id="MobiDB-lite"/>
    </source>
</evidence>
<dbReference type="GO" id="GO:0016020">
    <property type="term" value="C:membrane"/>
    <property type="evidence" value="ECO:0007669"/>
    <property type="project" value="TreeGrafter"/>
</dbReference>
<dbReference type="PANTHER" id="PTHR45828">
    <property type="entry name" value="CYTOCHROME B561/FERRIC REDUCTASE TRANSMEMBRANE"/>
    <property type="match status" value="1"/>
</dbReference>
<keyword evidence="6" id="KW-1185">Reference proteome</keyword>
<comment type="caution">
    <text evidence="5">The sequence shown here is derived from an EMBL/GenBank/DDBJ whole genome shotgun (WGS) entry which is preliminary data.</text>
</comment>
<proteinExistence type="predicted"/>
<evidence type="ECO:0000256" key="3">
    <source>
        <dbReference type="SAM" id="SignalP"/>
    </source>
</evidence>
<dbReference type="AlphaFoldDB" id="A0A397VXY3"/>
<feature type="domain" description="Reelin" evidence="4">
    <location>
        <begin position="52"/>
        <end position="152"/>
    </location>
</feature>
<protein>
    <recommendedName>
        <fullName evidence="4">Reelin domain-containing protein</fullName>
    </recommendedName>
</protein>
<dbReference type="InterPro" id="IPR002861">
    <property type="entry name" value="Reeler_dom"/>
</dbReference>
<feature type="transmembrane region" description="Helical" evidence="2">
    <location>
        <begin position="196"/>
        <end position="216"/>
    </location>
</feature>
<dbReference type="Pfam" id="PF02014">
    <property type="entry name" value="Reeler"/>
    <property type="match status" value="1"/>
</dbReference>
<keyword evidence="2" id="KW-0472">Membrane</keyword>
<dbReference type="CDD" id="cd08544">
    <property type="entry name" value="Reeler"/>
    <property type="match status" value="1"/>
</dbReference>
<gene>
    <name evidence="5" type="ORF">C2G38_2162883</name>
</gene>